<protein>
    <submittedName>
        <fullName evidence="2">SpoIID/LytB domain-containing protein</fullName>
    </submittedName>
</protein>
<proteinExistence type="predicted"/>
<dbReference type="AlphaFoldDB" id="W0FIX2"/>
<reference evidence="2" key="1">
    <citation type="journal article" date="2013" name="PLoS ONE">
        <title>Metagenomic insights into the carbohydrate-active enzymes carried by the microorganisms adhering to solid digesta in the rumen of cows.</title>
        <authorList>
            <person name="Wang L."/>
            <person name="Hatem A."/>
            <person name="Catalyurek U.V."/>
            <person name="Morrison M."/>
            <person name="Yu Z."/>
        </authorList>
    </citation>
    <scope>NUCLEOTIDE SEQUENCE</scope>
</reference>
<evidence type="ECO:0000256" key="1">
    <source>
        <dbReference type="SAM" id="MobiDB-lite"/>
    </source>
</evidence>
<accession>W0FIX2</accession>
<sequence length="371" mass="41976">MSYFLKRFKISDKRCDIISPVYFGEGEFLSRFRRGLCIFMAALISFSLIAELAPVSVDASSLTEEFASGSVDLGEEVDLDEAKKTSKKSTPKPTPIPYEAPEGAELTYRAYMHGSGWDKEYTQQGKVCGKPGKGLSIEALEIGIKSDIEGKICCNTYIDGLGWTGQANNFEAAGSETAKKPMQRLKIYLTGRLLVRYRVFYRVCLDTNGWLGWCCDGFVTGNEDYNRCIEAVQIVLVERSKEDATPKNINGVVSTATSYYKDASKIRNYMIKKAQKYSSKTNYMVLVDSQYCFLGVFKGKKNHWTLIKFYICSPGIFKIYWNGEYDLGVKSKGFYSYNSQVYWGTRIHKELWIHSITYKGHNGKTVLDGRL</sequence>
<organism evidence="2">
    <name type="scientific">uncultured bacterium Contig1758</name>
    <dbReference type="NCBI Taxonomy" id="1393501"/>
    <lineage>
        <taxon>Bacteria</taxon>
        <taxon>environmental samples</taxon>
    </lineage>
</organism>
<feature type="non-terminal residue" evidence="2">
    <location>
        <position position="371"/>
    </location>
</feature>
<evidence type="ECO:0000313" key="2">
    <source>
        <dbReference type="EMBL" id="AHF24788.1"/>
    </source>
</evidence>
<name>W0FIX2_9BACT</name>
<feature type="region of interest" description="Disordered" evidence="1">
    <location>
        <begin position="80"/>
        <end position="100"/>
    </location>
</feature>
<dbReference type="EMBL" id="KC246806">
    <property type="protein sequence ID" value="AHF24788.1"/>
    <property type="molecule type" value="Genomic_DNA"/>
</dbReference>